<evidence type="ECO:0000313" key="2">
    <source>
        <dbReference type="EMBL" id="RAL06139.1"/>
    </source>
</evidence>
<dbReference type="AlphaFoldDB" id="A0A395HF57"/>
<evidence type="ECO:0000313" key="3">
    <source>
        <dbReference type="Proteomes" id="UP000249402"/>
    </source>
</evidence>
<organism evidence="2 3">
    <name type="scientific">Aspergillus ibericus CBS 121593</name>
    <dbReference type="NCBI Taxonomy" id="1448316"/>
    <lineage>
        <taxon>Eukaryota</taxon>
        <taxon>Fungi</taxon>
        <taxon>Dikarya</taxon>
        <taxon>Ascomycota</taxon>
        <taxon>Pezizomycotina</taxon>
        <taxon>Eurotiomycetes</taxon>
        <taxon>Eurotiomycetidae</taxon>
        <taxon>Eurotiales</taxon>
        <taxon>Aspergillaceae</taxon>
        <taxon>Aspergillus</taxon>
        <taxon>Aspergillus subgen. Circumdati</taxon>
    </lineage>
</organism>
<dbReference type="Proteomes" id="UP000249402">
    <property type="component" value="Unassembled WGS sequence"/>
</dbReference>
<sequence length="152" mass="17007">MGHLLAAGWILSAPAGIPTVYLLLDHLVVLSVGVSPKSSHPSSSFPGTTGRRTDGSGSWSLFFFYLFIFFFALSPHLSSPHFCFFYPLALALAFIFITRISRCSADWYIAQGLLEVGTWNMMLWSPTWHARETNDLMDLFFCNLDSCVSLRT</sequence>
<dbReference type="RefSeq" id="XP_025580466.1">
    <property type="nucleotide sequence ID" value="XM_025714321.1"/>
</dbReference>
<accession>A0A395HF57</accession>
<keyword evidence="1" id="KW-1133">Transmembrane helix</keyword>
<feature type="transmembrane region" description="Helical" evidence="1">
    <location>
        <begin position="79"/>
        <end position="97"/>
    </location>
</feature>
<proteinExistence type="predicted"/>
<dbReference type="GeneID" id="37219186"/>
<evidence type="ECO:0000256" key="1">
    <source>
        <dbReference type="SAM" id="Phobius"/>
    </source>
</evidence>
<feature type="transmembrane region" description="Helical" evidence="1">
    <location>
        <begin position="55"/>
        <end position="73"/>
    </location>
</feature>
<name>A0A395HF57_9EURO</name>
<keyword evidence="3" id="KW-1185">Reference proteome</keyword>
<gene>
    <name evidence="2" type="ORF">BO80DRAFT_2129</name>
</gene>
<keyword evidence="1" id="KW-0812">Transmembrane</keyword>
<dbReference type="VEuPathDB" id="FungiDB:BO80DRAFT_2129"/>
<dbReference type="EMBL" id="KZ824419">
    <property type="protein sequence ID" value="RAL06139.1"/>
    <property type="molecule type" value="Genomic_DNA"/>
</dbReference>
<feature type="transmembrane region" description="Helical" evidence="1">
    <location>
        <begin position="6"/>
        <end position="34"/>
    </location>
</feature>
<reference evidence="2 3" key="1">
    <citation type="submission" date="2018-02" db="EMBL/GenBank/DDBJ databases">
        <title>The genomes of Aspergillus section Nigri reveals drivers in fungal speciation.</title>
        <authorList>
            <consortium name="DOE Joint Genome Institute"/>
            <person name="Vesth T.C."/>
            <person name="Nybo J."/>
            <person name="Theobald S."/>
            <person name="Brandl J."/>
            <person name="Frisvad J.C."/>
            <person name="Nielsen K.F."/>
            <person name="Lyhne E.K."/>
            <person name="Kogle M.E."/>
            <person name="Kuo A."/>
            <person name="Riley R."/>
            <person name="Clum A."/>
            <person name="Nolan M."/>
            <person name="Lipzen A."/>
            <person name="Salamov A."/>
            <person name="Henrissat B."/>
            <person name="Wiebenga A."/>
            <person name="De vries R.P."/>
            <person name="Grigoriev I.V."/>
            <person name="Mortensen U.H."/>
            <person name="Andersen M.R."/>
            <person name="Baker S.E."/>
        </authorList>
    </citation>
    <scope>NUCLEOTIDE SEQUENCE [LARGE SCALE GENOMIC DNA]</scope>
    <source>
        <strain evidence="2 3">CBS 121593</strain>
    </source>
</reference>
<keyword evidence="1" id="KW-0472">Membrane</keyword>
<protein>
    <submittedName>
        <fullName evidence="2">Uncharacterized protein</fullName>
    </submittedName>
</protein>